<gene>
    <name evidence="2" type="ORF">QJS04_geneDACA019539</name>
</gene>
<feature type="signal peptide" evidence="1">
    <location>
        <begin position="1"/>
        <end position="24"/>
    </location>
</feature>
<keyword evidence="3" id="KW-1185">Reference proteome</keyword>
<evidence type="ECO:0000313" key="2">
    <source>
        <dbReference type="EMBL" id="KAK1261572.1"/>
    </source>
</evidence>
<name>A0AAV9ABY1_ACOGR</name>
<evidence type="ECO:0000313" key="3">
    <source>
        <dbReference type="Proteomes" id="UP001179952"/>
    </source>
</evidence>
<dbReference type="EMBL" id="JAUJYN010000010">
    <property type="protein sequence ID" value="KAK1261572.1"/>
    <property type="molecule type" value="Genomic_DNA"/>
</dbReference>
<accession>A0AAV9ABY1</accession>
<reference evidence="2" key="2">
    <citation type="submission" date="2023-06" db="EMBL/GenBank/DDBJ databases">
        <authorList>
            <person name="Ma L."/>
            <person name="Liu K.-W."/>
            <person name="Li Z."/>
            <person name="Hsiao Y.-Y."/>
            <person name="Qi Y."/>
            <person name="Fu T."/>
            <person name="Tang G."/>
            <person name="Zhang D."/>
            <person name="Sun W.-H."/>
            <person name="Liu D.-K."/>
            <person name="Li Y."/>
            <person name="Chen G.-Z."/>
            <person name="Liu X.-D."/>
            <person name="Liao X.-Y."/>
            <person name="Jiang Y.-T."/>
            <person name="Yu X."/>
            <person name="Hao Y."/>
            <person name="Huang J."/>
            <person name="Zhao X.-W."/>
            <person name="Ke S."/>
            <person name="Chen Y.-Y."/>
            <person name="Wu W.-L."/>
            <person name="Hsu J.-L."/>
            <person name="Lin Y.-F."/>
            <person name="Huang M.-D."/>
            <person name="Li C.-Y."/>
            <person name="Huang L."/>
            <person name="Wang Z.-W."/>
            <person name="Zhao X."/>
            <person name="Zhong W.-Y."/>
            <person name="Peng D.-H."/>
            <person name="Ahmad S."/>
            <person name="Lan S."/>
            <person name="Zhang J.-S."/>
            <person name="Tsai W.-C."/>
            <person name="Van De Peer Y."/>
            <person name="Liu Z.-J."/>
        </authorList>
    </citation>
    <scope>NUCLEOTIDE SEQUENCE</scope>
    <source>
        <strain evidence="2">SCP</strain>
        <tissue evidence="2">Leaves</tissue>
    </source>
</reference>
<dbReference type="AlphaFoldDB" id="A0AAV9ABY1"/>
<evidence type="ECO:0000256" key="1">
    <source>
        <dbReference type="SAM" id="SignalP"/>
    </source>
</evidence>
<feature type="chain" id="PRO_5043608712" evidence="1">
    <location>
        <begin position="25"/>
        <end position="60"/>
    </location>
</feature>
<organism evidence="2 3">
    <name type="scientific">Acorus gramineus</name>
    <name type="common">Dwarf sweet flag</name>
    <dbReference type="NCBI Taxonomy" id="55184"/>
    <lineage>
        <taxon>Eukaryota</taxon>
        <taxon>Viridiplantae</taxon>
        <taxon>Streptophyta</taxon>
        <taxon>Embryophyta</taxon>
        <taxon>Tracheophyta</taxon>
        <taxon>Spermatophyta</taxon>
        <taxon>Magnoliopsida</taxon>
        <taxon>Liliopsida</taxon>
        <taxon>Acoraceae</taxon>
        <taxon>Acorus</taxon>
    </lineage>
</organism>
<proteinExistence type="predicted"/>
<protein>
    <submittedName>
        <fullName evidence="2">Uncharacterized protein</fullName>
    </submittedName>
</protein>
<sequence length="60" mass="6245">MAFSSKAPLASLVLLLLTLQLVHSHSMTVGATDKSQPPPTIVSGIDEFVGELVQTARGLA</sequence>
<dbReference type="Proteomes" id="UP001179952">
    <property type="component" value="Unassembled WGS sequence"/>
</dbReference>
<comment type="caution">
    <text evidence="2">The sequence shown here is derived from an EMBL/GenBank/DDBJ whole genome shotgun (WGS) entry which is preliminary data.</text>
</comment>
<keyword evidence="1" id="KW-0732">Signal</keyword>
<reference evidence="2" key="1">
    <citation type="journal article" date="2023" name="Nat. Commun.">
        <title>Diploid and tetraploid genomes of Acorus and the evolution of monocots.</title>
        <authorList>
            <person name="Ma L."/>
            <person name="Liu K.W."/>
            <person name="Li Z."/>
            <person name="Hsiao Y.Y."/>
            <person name="Qi Y."/>
            <person name="Fu T."/>
            <person name="Tang G.D."/>
            <person name="Zhang D."/>
            <person name="Sun W.H."/>
            <person name="Liu D.K."/>
            <person name="Li Y."/>
            <person name="Chen G.Z."/>
            <person name="Liu X.D."/>
            <person name="Liao X.Y."/>
            <person name="Jiang Y.T."/>
            <person name="Yu X."/>
            <person name="Hao Y."/>
            <person name="Huang J."/>
            <person name="Zhao X.W."/>
            <person name="Ke S."/>
            <person name="Chen Y.Y."/>
            <person name="Wu W.L."/>
            <person name="Hsu J.L."/>
            <person name="Lin Y.F."/>
            <person name="Huang M.D."/>
            <person name="Li C.Y."/>
            <person name="Huang L."/>
            <person name="Wang Z.W."/>
            <person name="Zhao X."/>
            <person name="Zhong W.Y."/>
            <person name="Peng D.H."/>
            <person name="Ahmad S."/>
            <person name="Lan S."/>
            <person name="Zhang J.S."/>
            <person name="Tsai W.C."/>
            <person name="Van de Peer Y."/>
            <person name="Liu Z.J."/>
        </authorList>
    </citation>
    <scope>NUCLEOTIDE SEQUENCE</scope>
    <source>
        <strain evidence="2">SCP</strain>
    </source>
</reference>